<dbReference type="EMBL" id="BMAU01021379">
    <property type="protein sequence ID" value="GFY27357.1"/>
    <property type="molecule type" value="Genomic_DNA"/>
</dbReference>
<name>A0A8X6W3G9_TRICX</name>
<organism evidence="2 3">
    <name type="scientific">Trichonephila clavipes</name>
    <name type="common">Golden silk orbweaver</name>
    <name type="synonym">Nephila clavipes</name>
    <dbReference type="NCBI Taxonomy" id="2585209"/>
    <lineage>
        <taxon>Eukaryota</taxon>
        <taxon>Metazoa</taxon>
        <taxon>Ecdysozoa</taxon>
        <taxon>Arthropoda</taxon>
        <taxon>Chelicerata</taxon>
        <taxon>Arachnida</taxon>
        <taxon>Araneae</taxon>
        <taxon>Araneomorphae</taxon>
        <taxon>Entelegynae</taxon>
        <taxon>Araneoidea</taxon>
        <taxon>Nephilidae</taxon>
        <taxon>Trichonephila</taxon>
    </lineage>
</organism>
<feature type="compositionally biased region" description="Polar residues" evidence="1">
    <location>
        <begin position="85"/>
        <end position="94"/>
    </location>
</feature>
<reference evidence="2" key="1">
    <citation type="submission" date="2020-08" db="EMBL/GenBank/DDBJ databases">
        <title>Multicomponent nature underlies the extraordinary mechanical properties of spider dragline silk.</title>
        <authorList>
            <person name="Kono N."/>
            <person name="Nakamura H."/>
            <person name="Mori M."/>
            <person name="Yoshida Y."/>
            <person name="Ohtoshi R."/>
            <person name="Malay A.D."/>
            <person name="Moran D.A.P."/>
            <person name="Tomita M."/>
            <person name="Numata K."/>
            <person name="Arakawa K."/>
        </authorList>
    </citation>
    <scope>NUCLEOTIDE SEQUENCE</scope>
</reference>
<dbReference type="AlphaFoldDB" id="A0A8X6W3G9"/>
<protein>
    <submittedName>
        <fullName evidence="2">Uncharacterized protein</fullName>
    </submittedName>
</protein>
<keyword evidence="3" id="KW-1185">Reference proteome</keyword>
<evidence type="ECO:0000256" key="1">
    <source>
        <dbReference type="SAM" id="MobiDB-lite"/>
    </source>
</evidence>
<comment type="caution">
    <text evidence="2">The sequence shown here is derived from an EMBL/GenBank/DDBJ whole genome shotgun (WGS) entry which is preliminary data.</text>
</comment>
<sequence length="94" mass="10310">MDKWVIRTPSTSSANKRTNTDAAALTESNSRTIGRMSKGAELTRNGFRAKNWSLDLPGSSVIVFVILSYDQAKRTTPERIPPSPNFHTTSTGVL</sequence>
<evidence type="ECO:0000313" key="2">
    <source>
        <dbReference type="EMBL" id="GFY27357.1"/>
    </source>
</evidence>
<gene>
    <name evidence="2" type="ORF">TNCV_2069771</name>
</gene>
<feature type="compositionally biased region" description="Polar residues" evidence="1">
    <location>
        <begin position="8"/>
        <end position="22"/>
    </location>
</feature>
<feature type="region of interest" description="Disordered" evidence="1">
    <location>
        <begin position="74"/>
        <end position="94"/>
    </location>
</feature>
<dbReference type="Proteomes" id="UP000887159">
    <property type="component" value="Unassembled WGS sequence"/>
</dbReference>
<evidence type="ECO:0000313" key="3">
    <source>
        <dbReference type="Proteomes" id="UP000887159"/>
    </source>
</evidence>
<feature type="region of interest" description="Disordered" evidence="1">
    <location>
        <begin position="1"/>
        <end position="22"/>
    </location>
</feature>
<proteinExistence type="predicted"/>
<accession>A0A8X6W3G9</accession>